<accession>A0A1H3A5F0</accession>
<feature type="chain" id="PRO_5017439638" evidence="1">
    <location>
        <begin position="44"/>
        <end position="132"/>
    </location>
</feature>
<dbReference type="EMBL" id="FNNU01000003">
    <property type="protein sequence ID" value="SDX24424.1"/>
    <property type="molecule type" value="Genomic_DNA"/>
</dbReference>
<organism evidence="2 3">
    <name type="scientific">Pseudomonas kuykendallii</name>
    <dbReference type="NCBI Taxonomy" id="1007099"/>
    <lineage>
        <taxon>Bacteria</taxon>
        <taxon>Pseudomonadati</taxon>
        <taxon>Pseudomonadota</taxon>
        <taxon>Gammaproteobacteria</taxon>
        <taxon>Pseudomonadales</taxon>
        <taxon>Pseudomonadaceae</taxon>
        <taxon>Pseudomonas</taxon>
    </lineage>
</organism>
<sequence>MRARHRIGKIATRSPFDTPVNLRRACAAVALSLSTVLAAPAIAADCSTTDAKGNQCIKELYNTSKPDAAGVSHDIAFQNSCDHDVIVDVRRKSGDIVSNEVAAGKQSKLSCVDHEGYSRNCGGFESWKARCE</sequence>
<dbReference type="Proteomes" id="UP000243778">
    <property type="component" value="Unassembled WGS sequence"/>
</dbReference>
<reference evidence="3" key="1">
    <citation type="submission" date="2016-10" db="EMBL/GenBank/DDBJ databases">
        <authorList>
            <person name="Varghese N."/>
            <person name="Submissions S."/>
        </authorList>
    </citation>
    <scope>NUCLEOTIDE SEQUENCE [LARGE SCALE GENOMIC DNA]</scope>
    <source>
        <strain evidence="3">NRRL B-59562</strain>
    </source>
</reference>
<dbReference type="RefSeq" id="WP_090228670.1">
    <property type="nucleotide sequence ID" value="NZ_FNNU01000003.1"/>
</dbReference>
<gene>
    <name evidence="2" type="ORF">SAMN05216287_2567</name>
</gene>
<dbReference type="AlphaFoldDB" id="A0A1H3A5F0"/>
<protein>
    <submittedName>
        <fullName evidence="2">Uncharacterized protein</fullName>
    </submittedName>
</protein>
<proteinExistence type="predicted"/>
<name>A0A1H3A5F0_9PSED</name>
<evidence type="ECO:0000313" key="3">
    <source>
        <dbReference type="Proteomes" id="UP000243778"/>
    </source>
</evidence>
<keyword evidence="3" id="KW-1185">Reference proteome</keyword>
<dbReference type="STRING" id="1007099.SAMN05216287_2567"/>
<evidence type="ECO:0000256" key="1">
    <source>
        <dbReference type="SAM" id="SignalP"/>
    </source>
</evidence>
<feature type="signal peptide" evidence="1">
    <location>
        <begin position="1"/>
        <end position="43"/>
    </location>
</feature>
<evidence type="ECO:0000313" key="2">
    <source>
        <dbReference type="EMBL" id="SDX24424.1"/>
    </source>
</evidence>
<keyword evidence="1" id="KW-0732">Signal</keyword>